<dbReference type="EMBL" id="CAKOAT010103599">
    <property type="protein sequence ID" value="CAH8326048.1"/>
    <property type="molecule type" value="Genomic_DNA"/>
</dbReference>
<protein>
    <submittedName>
        <fullName evidence="2">Uncharacterized protein</fullName>
    </submittedName>
</protein>
<dbReference type="AlphaFoldDB" id="A0ABC8JNU8"/>
<evidence type="ECO:0000256" key="1">
    <source>
        <dbReference type="SAM" id="MobiDB-lite"/>
    </source>
</evidence>
<gene>
    <name evidence="2" type="ORF">ERUC_LOCUS10555</name>
</gene>
<dbReference type="Proteomes" id="UP001642260">
    <property type="component" value="Unassembled WGS sequence"/>
</dbReference>
<evidence type="ECO:0000313" key="2">
    <source>
        <dbReference type="EMBL" id="CAH8326048.1"/>
    </source>
</evidence>
<keyword evidence="3" id="KW-1185">Reference proteome</keyword>
<name>A0ABC8JNU8_ERUVS</name>
<evidence type="ECO:0000313" key="3">
    <source>
        <dbReference type="Proteomes" id="UP001642260"/>
    </source>
</evidence>
<organism evidence="2 3">
    <name type="scientific">Eruca vesicaria subsp. sativa</name>
    <name type="common">Garden rocket</name>
    <name type="synonym">Eruca sativa</name>
    <dbReference type="NCBI Taxonomy" id="29727"/>
    <lineage>
        <taxon>Eukaryota</taxon>
        <taxon>Viridiplantae</taxon>
        <taxon>Streptophyta</taxon>
        <taxon>Embryophyta</taxon>
        <taxon>Tracheophyta</taxon>
        <taxon>Spermatophyta</taxon>
        <taxon>Magnoliopsida</taxon>
        <taxon>eudicotyledons</taxon>
        <taxon>Gunneridae</taxon>
        <taxon>Pentapetalae</taxon>
        <taxon>rosids</taxon>
        <taxon>malvids</taxon>
        <taxon>Brassicales</taxon>
        <taxon>Brassicaceae</taxon>
        <taxon>Brassiceae</taxon>
        <taxon>Eruca</taxon>
    </lineage>
</organism>
<accession>A0ABC8JNU8</accession>
<sequence>MQENKAMDNKDMNKDDQNPLVYGIVKEIYQHHVSEETEPSNKQVHCLLIPNVEELSESNKAVTVSSESLNPHPFTQMKKKDKLETTSSASVTTTVPSKDLAAKVAERKTILLQYQEKHPPPRYERNMIPFLSQNLRSPFEPGTQVKGVLTDMGRDSVYPIGSTTSASQFFDVLLKPWAWLLDDHMDAALSLYRLRFQKHPSMFQSSRIAIMDIAFQMLWTHQYKNWQENSVLPGGTYFYYYGIAP</sequence>
<reference evidence="2 3" key="1">
    <citation type="submission" date="2022-03" db="EMBL/GenBank/DDBJ databases">
        <authorList>
            <person name="Macdonald S."/>
            <person name="Ahmed S."/>
            <person name="Newling K."/>
        </authorList>
    </citation>
    <scope>NUCLEOTIDE SEQUENCE [LARGE SCALE GENOMIC DNA]</scope>
</reference>
<proteinExistence type="predicted"/>
<comment type="caution">
    <text evidence="2">The sequence shown here is derived from an EMBL/GenBank/DDBJ whole genome shotgun (WGS) entry which is preliminary data.</text>
</comment>
<feature type="region of interest" description="Disordered" evidence="1">
    <location>
        <begin position="63"/>
        <end position="90"/>
    </location>
</feature>